<keyword evidence="6" id="KW-1185">Reference proteome</keyword>
<evidence type="ECO:0000313" key="6">
    <source>
        <dbReference type="Proteomes" id="UP000245639"/>
    </source>
</evidence>
<dbReference type="Proteomes" id="UP000245639">
    <property type="component" value="Unassembled WGS sequence"/>
</dbReference>
<comment type="subcellular location">
    <subcellularLocation>
        <location evidence="1">Cytoplasm</location>
    </subcellularLocation>
</comment>
<evidence type="ECO:0000256" key="1">
    <source>
        <dbReference type="ARBA" id="ARBA00004496"/>
    </source>
</evidence>
<organism evidence="5 6">
    <name type="scientific">Actinomycetospora cinnamomea</name>
    <dbReference type="NCBI Taxonomy" id="663609"/>
    <lineage>
        <taxon>Bacteria</taxon>
        <taxon>Bacillati</taxon>
        <taxon>Actinomycetota</taxon>
        <taxon>Actinomycetes</taxon>
        <taxon>Pseudonocardiales</taxon>
        <taxon>Pseudonocardiaceae</taxon>
        <taxon>Actinomycetospora</taxon>
    </lineage>
</organism>
<comment type="caution">
    <text evidence="5">The sequence shown here is derived from an EMBL/GenBank/DDBJ whole genome shotgun (WGS) entry which is preliminary data.</text>
</comment>
<dbReference type="AlphaFoldDB" id="A0A2U1FLK2"/>
<dbReference type="EMBL" id="QEKW01000002">
    <property type="protein sequence ID" value="PVZ13039.1"/>
    <property type="molecule type" value="Genomic_DNA"/>
</dbReference>
<dbReference type="OrthoDB" id="3623746at2"/>
<evidence type="ECO:0000256" key="2">
    <source>
        <dbReference type="ARBA" id="ARBA00006411"/>
    </source>
</evidence>
<accession>A0A2U1FLK2</accession>
<dbReference type="Pfam" id="PF14011">
    <property type="entry name" value="ESX-1_EspG"/>
    <property type="match status" value="1"/>
</dbReference>
<comment type="similarity">
    <text evidence="2">Belongs to the EspG family.</text>
</comment>
<evidence type="ECO:0000256" key="3">
    <source>
        <dbReference type="ARBA" id="ARBA00022490"/>
    </source>
</evidence>
<gene>
    <name evidence="5" type="ORF">C8D89_102187</name>
</gene>
<evidence type="ECO:0000256" key="4">
    <source>
        <dbReference type="ARBA" id="ARBA00023186"/>
    </source>
</evidence>
<name>A0A2U1FLK2_9PSEU</name>
<proteinExistence type="inferred from homology"/>
<evidence type="ECO:0000313" key="5">
    <source>
        <dbReference type="EMBL" id="PVZ13039.1"/>
    </source>
</evidence>
<keyword evidence="4" id="KW-0143">Chaperone</keyword>
<dbReference type="InterPro" id="IPR025734">
    <property type="entry name" value="EspG"/>
</dbReference>
<dbReference type="RefSeq" id="WP_116707110.1">
    <property type="nucleotide sequence ID" value="NZ_QEKW01000002.1"/>
</dbReference>
<sequence length="271" mass="28869">MTASTVLGGRFAGVRLDVGQYLALWRHLGLGERPATLHVHDHGATYAERDALDAAAWRRLGSQGLLDHRGAPHPALVDALAVLARPVREVDVVVQVPRTHPRAALAAARGGLGLVARRDAGLLLVEPADPHDLAGSLLARLPDARPAPGVPMALPADALFGRGSTLDERCRRLRRAGVPAHQVDRLRSLWVRTPDRAMTFGVSARDADGVARRAARTVTVLDTAAGRVAWGLDASGRRVLVHPLDRARLRQELAALLEDHVGDVTGSRAGA</sequence>
<keyword evidence="3" id="KW-0963">Cytoplasm</keyword>
<protein>
    <submittedName>
        <fullName evidence="5">ESAT-6 protein secretion system EspG family protein</fullName>
    </submittedName>
</protein>
<reference evidence="5 6" key="1">
    <citation type="submission" date="2018-04" db="EMBL/GenBank/DDBJ databases">
        <title>Genomic Encyclopedia of Type Strains, Phase IV (KMG-IV): sequencing the most valuable type-strain genomes for metagenomic binning, comparative biology and taxonomic classification.</title>
        <authorList>
            <person name="Goeker M."/>
        </authorList>
    </citation>
    <scope>NUCLEOTIDE SEQUENCE [LARGE SCALE GENOMIC DNA]</scope>
    <source>
        <strain evidence="5 6">DSM 45771</strain>
    </source>
</reference>